<dbReference type="Pfam" id="PF00307">
    <property type="entry name" value="CH"/>
    <property type="match status" value="1"/>
</dbReference>
<dbReference type="Gene3D" id="1.10.418.10">
    <property type="entry name" value="Calponin-like domain"/>
    <property type="match status" value="1"/>
</dbReference>
<dbReference type="OrthoDB" id="2119228at2759"/>
<evidence type="ECO:0000256" key="6">
    <source>
        <dbReference type="ARBA" id="ARBA00022776"/>
    </source>
</evidence>
<evidence type="ECO:0000256" key="8">
    <source>
        <dbReference type="ARBA" id="ARBA00023306"/>
    </source>
</evidence>
<dbReference type="GO" id="GO:0051301">
    <property type="term" value="P:cell division"/>
    <property type="evidence" value="ECO:0007669"/>
    <property type="project" value="UniProtKB-KW"/>
</dbReference>
<feature type="compositionally biased region" description="Polar residues" evidence="9">
    <location>
        <begin position="185"/>
        <end position="195"/>
    </location>
</feature>
<feature type="region of interest" description="Disordered" evidence="9">
    <location>
        <begin position="168"/>
        <end position="197"/>
    </location>
</feature>
<dbReference type="GO" id="GO:0008017">
    <property type="term" value="F:microtubule binding"/>
    <property type="evidence" value="ECO:0007669"/>
    <property type="project" value="InterPro"/>
</dbReference>
<comment type="similarity">
    <text evidence="2">Belongs to the MAPRE family.</text>
</comment>
<sequence>MSKKLNFGPMDEKCFISRSELLQWINNLLQVQVTKVEQLGSGNIYCQLFDVIYPGKIPLNKLKWKAKHEYEFTHNFKLLQKGFDSVQVAKAIPIEKLVKVKYQDNLEFAQWMKRFFELNCKDKGKGYEAKKRRGFQEPDLSFCGGGVLPQYTMIYGNFKDMEREIAKQNEDEENEEQQQQQSSQPNALGNQQNQTHKQENKNLQNLDKENINSINIIPKKQLLEPALQKFQKSNSDLKPLLSQQNSAKQEYNLNQQQVSPFNPVVSSFLLNQPKKLNQEDSTQQSSNNNSNLECPFFMNNNQFNKYPTLNFQTNQSNITLLKQLESKDESTKNKTPTNSDKIFKESDSVLNSSSSTSSLTDSKSHTSSRLAMFQTEQKLEQIKNILNKQKIDSKLDKEELMQILNSIQTIIY</sequence>
<keyword evidence="8" id="KW-0131">Cell cycle</keyword>
<keyword evidence="12" id="KW-1185">Reference proteome</keyword>
<dbReference type="GeneID" id="7834691"/>
<evidence type="ECO:0000256" key="4">
    <source>
        <dbReference type="ARBA" id="ARBA00022618"/>
    </source>
</evidence>
<dbReference type="AlphaFoldDB" id="Q24BP6"/>
<dbReference type="InterPro" id="IPR001715">
    <property type="entry name" value="CH_dom"/>
</dbReference>
<keyword evidence="7" id="KW-0206">Cytoskeleton</keyword>
<evidence type="ECO:0000313" key="11">
    <source>
        <dbReference type="EMBL" id="EAS05197.1"/>
    </source>
</evidence>
<protein>
    <submittedName>
        <fullName evidence="11">EB1 protein</fullName>
    </submittedName>
</protein>
<evidence type="ECO:0000313" key="12">
    <source>
        <dbReference type="Proteomes" id="UP000009168"/>
    </source>
</evidence>
<dbReference type="EMBL" id="GG662390">
    <property type="protein sequence ID" value="EAS05197.1"/>
    <property type="molecule type" value="Genomic_DNA"/>
</dbReference>
<evidence type="ECO:0000256" key="9">
    <source>
        <dbReference type="SAM" id="MobiDB-lite"/>
    </source>
</evidence>
<dbReference type="KEGG" id="tet:TTHERM_01092350"/>
<proteinExistence type="inferred from homology"/>
<dbReference type="GO" id="GO:0005874">
    <property type="term" value="C:microtubule"/>
    <property type="evidence" value="ECO:0007669"/>
    <property type="project" value="UniProtKB-KW"/>
</dbReference>
<dbReference type="STRING" id="312017.Q24BP6"/>
<organism evidence="11 12">
    <name type="scientific">Tetrahymena thermophila (strain SB210)</name>
    <dbReference type="NCBI Taxonomy" id="312017"/>
    <lineage>
        <taxon>Eukaryota</taxon>
        <taxon>Sar</taxon>
        <taxon>Alveolata</taxon>
        <taxon>Ciliophora</taxon>
        <taxon>Intramacronucleata</taxon>
        <taxon>Oligohymenophorea</taxon>
        <taxon>Hymenostomatida</taxon>
        <taxon>Tetrahymenina</taxon>
        <taxon>Tetrahymenidae</taxon>
        <taxon>Tetrahymena</taxon>
    </lineage>
</organism>
<comment type="subcellular location">
    <subcellularLocation>
        <location evidence="1">Cytoplasm</location>
        <location evidence="1">Cytoskeleton</location>
    </subcellularLocation>
</comment>
<dbReference type="RefSeq" id="XP_001025442.1">
    <property type="nucleotide sequence ID" value="XM_001025442.3"/>
</dbReference>
<dbReference type="Proteomes" id="UP000009168">
    <property type="component" value="Unassembled WGS sequence"/>
</dbReference>
<keyword evidence="5" id="KW-0493">Microtubule</keyword>
<reference evidence="12" key="1">
    <citation type="journal article" date="2006" name="PLoS Biol.">
        <title>Macronuclear genome sequence of the ciliate Tetrahymena thermophila, a model eukaryote.</title>
        <authorList>
            <person name="Eisen J.A."/>
            <person name="Coyne R.S."/>
            <person name="Wu M."/>
            <person name="Wu D."/>
            <person name="Thiagarajan M."/>
            <person name="Wortman J.R."/>
            <person name="Badger J.H."/>
            <person name="Ren Q."/>
            <person name="Amedeo P."/>
            <person name="Jones K.M."/>
            <person name="Tallon L.J."/>
            <person name="Delcher A.L."/>
            <person name="Salzberg S.L."/>
            <person name="Silva J.C."/>
            <person name="Haas B.J."/>
            <person name="Majoros W.H."/>
            <person name="Farzad M."/>
            <person name="Carlton J.M."/>
            <person name="Smith R.K. Jr."/>
            <person name="Garg J."/>
            <person name="Pearlman R.E."/>
            <person name="Karrer K.M."/>
            <person name="Sun L."/>
            <person name="Manning G."/>
            <person name="Elde N.C."/>
            <person name="Turkewitz A.P."/>
            <person name="Asai D.J."/>
            <person name="Wilkes D.E."/>
            <person name="Wang Y."/>
            <person name="Cai H."/>
            <person name="Collins K."/>
            <person name="Stewart B.A."/>
            <person name="Lee S.R."/>
            <person name="Wilamowska K."/>
            <person name="Weinberg Z."/>
            <person name="Ruzzo W.L."/>
            <person name="Wloga D."/>
            <person name="Gaertig J."/>
            <person name="Frankel J."/>
            <person name="Tsao C.-C."/>
            <person name="Gorovsky M.A."/>
            <person name="Keeling P.J."/>
            <person name="Waller R.F."/>
            <person name="Patron N.J."/>
            <person name="Cherry J.M."/>
            <person name="Stover N.A."/>
            <person name="Krieger C.J."/>
            <person name="del Toro C."/>
            <person name="Ryder H.F."/>
            <person name="Williamson S.C."/>
            <person name="Barbeau R.A."/>
            <person name="Hamilton E.P."/>
            <person name="Orias E."/>
        </authorList>
    </citation>
    <scope>NUCLEOTIDE SEQUENCE [LARGE SCALE GENOMIC DNA]</scope>
    <source>
        <strain evidence="12">SB210</strain>
    </source>
</reference>
<feature type="compositionally biased region" description="Low complexity" evidence="9">
    <location>
        <begin position="348"/>
        <end position="368"/>
    </location>
</feature>
<dbReference type="FunFam" id="1.10.418.10:FF:000028">
    <property type="entry name" value="RP/EB family microtubule-associated protein"/>
    <property type="match status" value="1"/>
</dbReference>
<feature type="domain" description="Calponin-homology (CH)" evidence="10">
    <location>
        <begin position="15"/>
        <end position="117"/>
    </location>
</feature>
<evidence type="ECO:0000256" key="5">
    <source>
        <dbReference type="ARBA" id="ARBA00022701"/>
    </source>
</evidence>
<dbReference type="PROSITE" id="PS50021">
    <property type="entry name" value="CH"/>
    <property type="match status" value="1"/>
</dbReference>
<keyword evidence="4" id="KW-0132">Cell division</keyword>
<dbReference type="PANTHER" id="PTHR10623">
    <property type="entry name" value="MICROTUBULE-ASSOCIATED PROTEIN RP/EB FAMILY MEMBER"/>
    <property type="match status" value="1"/>
</dbReference>
<evidence type="ECO:0000256" key="3">
    <source>
        <dbReference type="ARBA" id="ARBA00022490"/>
    </source>
</evidence>
<dbReference type="eggNOG" id="KOG3000">
    <property type="taxonomic scope" value="Eukaryota"/>
</dbReference>
<accession>Q24BP6</accession>
<feature type="region of interest" description="Disordered" evidence="9">
    <location>
        <begin position="323"/>
        <end position="369"/>
    </location>
</feature>
<dbReference type="HOGENOM" id="CLU_668161_0_0_1"/>
<evidence type="ECO:0000256" key="7">
    <source>
        <dbReference type="ARBA" id="ARBA00023212"/>
    </source>
</evidence>
<dbReference type="SUPFAM" id="SSF47576">
    <property type="entry name" value="Calponin-homology domain, CH-domain"/>
    <property type="match status" value="1"/>
</dbReference>
<name>Q24BP6_TETTS</name>
<dbReference type="InterPro" id="IPR036872">
    <property type="entry name" value="CH_dom_sf"/>
</dbReference>
<evidence type="ECO:0000256" key="2">
    <source>
        <dbReference type="ARBA" id="ARBA00010729"/>
    </source>
</evidence>
<keyword evidence="6" id="KW-0498">Mitosis</keyword>
<gene>
    <name evidence="11" type="ORF">TTHERM_01092350</name>
</gene>
<evidence type="ECO:0000256" key="1">
    <source>
        <dbReference type="ARBA" id="ARBA00004245"/>
    </source>
</evidence>
<evidence type="ECO:0000259" key="10">
    <source>
        <dbReference type="PROSITE" id="PS50021"/>
    </source>
</evidence>
<keyword evidence="3" id="KW-0963">Cytoplasm</keyword>
<dbReference type="InterPro" id="IPR027328">
    <property type="entry name" value="MAPRE"/>
</dbReference>
<dbReference type="InParanoid" id="Q24BP6"/>